<sequence length="419" mass="48216">MASDRTENFVQPAIPRFDGHYDHWSMLMENFLRSKEYWQVVDFGVAEPTEGIVLTDAQKTELEGQRLKNLKAKNYLFQAIDRSILEMILSKETSKQIWDSMKKKYQGSSRVKRVLLQALRKDFATLQMKDGESVTDYCARTMGIANKMRFHESKDIDDLSLDELQSSLLVHEQKMNRSITTYEQALKASTFAESTNFRGSGRGRGRGAQGHRDGSRQYQRFKSDDDQSNFSGKSRGRDQQFDKSKVECYRCHKLGHYRSDCYARIPKDKERWEKSNFAEKKEVETLLMAYHVKEEPPESNVWYVDTDCSNHMCGSKFSFSYLTEGFRTTVSFSDCSTVSVMGKGDIQIKIRNGYVETIFNVFYVPNLKSNLLSAGQLQEKGYIITIHKGACEIYDPSRGAIAVVPMSSNRLFPLRIENV</sequence>
<keyword evidence="1" id="KW-0862">Zinc</keyword>
<name>A0ABQ8ICS1_9ROSI</name>
<dbReference type="Pfam" id="PF22936">
    <property type="entry name" value="Pol_BBD"/>
    <property type="match status" value="1"/>
</dbReference>
<dbReference type="Proteomes" id="UP000827721">
    <property type="component" value="Unassembled WGS sequence"/>
</dbReference>
<feature type="compositionally biased region" description="Basic and acidic residues" evidence="2">
    <location>
        <begin position="210"/>
        <end position="225"/>
    </location>
</feature>
<protein>
    <recommendedName>
        <fullName evidence="3">CCHC-type domain-containing protein</fullName>
    </recommendedName>
</protein>
<dbReference type="SUPFAM" id="SSF57756">
    <property type="entry name" value="Retrovirus zinc finger-like domains"/>
    <property type="match status" value="1"/>
</dbReference>
<proteinExistence type="predicted"/>
<evidence type="ECO:0000256" key="1">
    <source>
        <dbReference type="PROSITE-ProRule" id="PRU00047"/>
    </source>
</evidence>
<feature type="domain" description="CCHC-type" evidence="3">
    <location>
        <begin position="248"/>
        <end position="261"/>
    </location>
</feature>
<evidence type="ECO:0000313" key="5">
    <source>
        <dbReference type="Proteomes" id="UP000827721"/>
    </source>
</evidence>
<dbReference type="InterPro" id="IPR001878">
    <property type="entry name" value="Znf_CCHC"/>
</dbReference>
<keyword evidence="1" id="KW-0863">Zinc-finger</keyword>
<keyword evidence="5" id="KW-1185">Reference proteome</keyword>
<accession>A0ABQ8ICS1</accession>
<feature type="region of interest" description="Disordered" evidence="2">
    <location>
        <begin position="193"/>
        <end position="238"/>
    </location>
</feature>
<keyword evidence="1" id="KW-0479">Metal-binding</keyword>
<comment type="caution">
    <text evidence="4">The sequence shown here is derived from an EMBL/GenBank/DDBJ whole genome shotgun (WGS) entry which is preliminary data.</text>
</comment>
<reference evidence="4 5" key="1">
    <citation type="submission" date="2021-02" db="EMBL/GenBank/DDBJ databases">
        <title>Plant Genome Project.</title>
        <authorList>
            <person name="Zhang R.-G."/>
        </authorList>
    </citation>
    <scope>NUCLEOTIDE SEQUENCE [LARGE SCALE GENOMIC DNA]</scope>
    <source>
        <tissue evidence="4">Leaves</tissue>
    </source>
</reference>
<dbReference type="PANTHER" id="PTHR35317">
    <property type="entry name" value="OS04G0629600 PROTEIN"/>
    <property type="match status" value="1"/>
</dbReference>
<gene>
    <name evidence="4" type="ORF">JRO89_XS03G0296600</name>
</gene>
<dbReference type="InterPro" id="IPR054722">
    <property type="entry name" value="PolX-like_BBD"/>
</dbReference>
<dbReference type="Pfam" id="PF14223">
    <property type="entry name" value="Retrotran_gag_2"/>
    <property type="match status" value="1"/>
</dbReference>
<dbReference type="PROSITE" id="PS50158">
    <property type="entry name" value="ZF_CCHC"/>
    <property type="match status" value="1"/>
</dbReference>
<dbReference type="EMBL" id="JAFEMO010000003">
    <property type="protein sequence ID" value="KAH7574442.1"/>
    <property type="molecule type" value="Genomic_DNA"/>
</dbReference>
<evidence type="ECO:0000259" key="3">
    <source>
        <dbReference type="PROSITE" id="PS50158"/>
    </source>
</evidence>
<dbReference type="InterPro" id="IPR036875">
    <property type="entry name" value="Znf_CCHC_sf"/>
</dbReference>
<evidence type="ECO:0000256" key="2">
    <source>
        <dbReference type="SAM" id="MobiDB-lite"/>
    </source>
</evidence>
<dbReference type="PANTHER" id="PTHR35317:SF27">
    <property type="entry name" value="RETROVIRUS-RELATED POL POLYPROTEIN FROM TRANSPOSON TNT 1-94"/>
    <property type="match status" value="1"/>
</dbReference>
<organism evidence="4 5">
    <name type="scientific">Xanthoceras sorbifolium</name>
    <dbReference type="NCBI Taxonomy" id="99658"/>
    <lineage>
        <taxon>Eukaryota</taxon>
        <taxon>Viridiplantae</taxon>
        <taxon>Streptophyta</taxon>
        <taxon>Embryophyta</taxon>
        <taxon>Tracheophyta</taxon>
        <taxon>Spermatophyta</taxon>
        <taxon>Magnoliopsida</taxon>
        <taxon>eudicotyledons</taxon>
        <taxon>Gunneridae</taxon>
        <taxon>Pentapetalae</taxon>
        <taxon>rosids</taxon>
        <taxon>malvids</taxon>
        <taxon>Sapindales</taxon>
        <taxon>Sapindaceae</taxon>
        <taxon>Xanthoceroideae</taxon>
        <taxon>Xanthoceras</taxon>
    </lineage>
</organism>
<evidence type="ECO:0000313" key="4">
    <source>
        <dbReference type="EMBL" id="KAH7574442.1"/>
    </source>
</evidence>